<dbReference type="InterPro" id="IPR015392">
    <property type="entry name" value="TehB/YeaR-like_dom"/>
</dbReference>
<dbReference type="Proteomes" id="UP001153069">
    <property type="component" value="Unassembled WGS sequence"/>
</dbReference>
<keyword evidence="3" id="KW-1185">Reference proteome</keyword>
<dbReference type="Pfam" id="PF09313">
    <property type="entry name" value="TehB-like"/>
    <property type="match status" value="1"/>
</dbReference>
<proteinExistence type="predicted"/>
<sequence length="171" mass="18690">MLNVMRPAIFAIATATLTILVWHADAAFIGVSRVDSRACHYHYGNPIATATAMFAMKDLPEDVVKYSQVPKNGVFSAAGDNIPKGLLKNHSTKDGTWGIIKVTQGKLGYQINGKNNDETPAEIFELDPETPGIIEPTVFHEVAPLTDNVEFVVQFLRLPDTGPVDEQREGL</sequence>
<organism evidence="2 3">
    <name type="scientific">Seminavis robusta</name>
    <dbReference type="NCBI Taxonomy" id="568900"/>
    <lineage>
        <taxon>Eukaryota</taxon>
        <taxon>Sar</taxon>
        <taxon>Stramenopiles</taxon>
        <taxon>Ochrophyta</taxon>
        <taxon>Bacillariophyta</taxon>
        <taxon>Bacillariophyceae</taxon>
        <taxon>Bacillariophycidae</taxon>
        <taxon>Naviculales</taxon>
        <taxon>Naviculaceae</taxon>
        <taxon>Seminavis</taxon>
    </lineage>
</organism>
<dbReference type="Gene3D" id="2.60.120.10">
    <property type="entry name" value="Jelly Rolls"/>
    <property type="match status" value="1"/>
</dbReference>
<reference evidence="2" key="1">
    <citation type="submission" date="2020-06" db="EMBL/GenBank/DDBJ databases">
        <authorList>
            <consortium name="Plant Systems Biology data submission"/>
        </authorList>
    </citation>
    <scope>NUCLEOTIDE SEQUENCE</scope>
    <source>
        <strain evidence="2">D6</strain>
    </source>
</reference>
<evidence type="ECO:0000313" key="3">
    <source>
        <dbReference type="Proteomes" id="UP001153069"/>
    </source>
</evidence>
<comment type="caution">
    <text evidence="2">The sequence shown here is derived from an EMBL/GenBank/DDBJ whole genome shotgun (WGS) entry which is preliminary data.</text>
</comment>
<dbReference type="OrthoDB" id="44518at2759"/>
<gene>
    <name evidence="2" type="ORF">SEMRO_433_G141900.1</name>
</gene>
<feature type="domain" description="TehB/YeaR-like" evidence="1">
    <location>
        <begin position="80"/>
        <end position="153"/>
    </location>
</feature>
<dbReference type="AlphaFoldDB" id="A0A9N8DX32"/>
<accession>A0A9N8DX32</accession>
<protein>
    <recommendedName>
        <fullName evidence="1">TehB/YeaR-like domain-containing protein</fullName>
    </recommendedName>
</protein>
<dbReference type="SUPFAM" id="SSF51197">
    <property type="entry name" value="Clavaminate synthase-like"/>
    <property type="match status" value="1"/>
</dbReference>
<evidence type="ECO:0000259" key="1">
    <source>
        <dbReference type="Pfam" id="PF09313"/>
    </source>
</evidence>
<name>A0A9N8DX32_9STRA</name>
<evidence type="ECO:0000313" key="2">
    <source>
        <dbReference type="EMBL" id="CAB9510366.1"/>
    </source>
</evidence>
<dbReference type="EMBL" id="CAICTM010000432">
    <property type="protein sequence ID" value="CAB9510366.1"/>
    <property type="molecule type" value="Genomic_DNA"/>
</dbReference>
<dbReference type="InterPro" id="IPR014710">
    <property type="entry name" value="RmlC-like_jellyroll"/>
</dbReference>